<dbReference type="HOGENOM" id="CLU_3234865_0_0_6"/>
<sequence length="43" mass="4906">MVFILLLMHPTEPVVDKKRSSPDQEPTGAIDENKSIIDRKIDQ</sequence>
<evidence type="ECO:0000313" key="3">
    <source>
        <dbReference type="Proteomes" id="UP000001734"/>
    </source>
</evidence>
<feature type="region of interest" description="Disordered" evidence="1">
    <location>
        <begin position="14"/>
        <end position="43"/>
    </location>
</feature>
<evidence type="ECO:0000313" key="2">
    <source>
        <dbReference type="EMBL" id="ACI11751.1"/>
    </source>
</evidence>
<dbReference type="AlphaFoldDB" id="B5XSA7"/>
<dbReference type="Proteomes" id="UP000001734">
    <property type="component" value="Chromosome"/>
</dbReference>
<accession>B5XSA7</accession>
<organism evidence="2 3">
    <name type="scientific">Klebsiella variicola (strain 342)</name>
    <name type="common">Klebsiella pneumoniae</name>
    <dbReference type="NCBI Taxonomy" id="507522"/>
    <lineage>
        <taxon>Bacteria</taxon>
        <taxon>Pseudomonadati</taxon>
        <taxon>Pseudomonadota</taxon>
        <taxon>Gammaproteobacteria</taxon>
        <taxon>Enterobacterales</taxon>
        <taxon>Enterobacteriaceae</taxon>
        <taxon>Klebsiella/Raoultella group</taxon>
        <taxon>Klebsiella</taxon>
        <taxon>Klebsiella pneumoniae complex</taxon>
    </lineage>
</organism>
<proteinExistence type="predicted"/>
<dbReference type="EMBL" id="CP000964">
    <property type="protein sequence ID" value="ACI11751.1"/>
    <property type="molecule type" value="Genomic_DNA"/>
</dbReference>
<gene>
    <name evidence="2" type="ordered locus">KPK_3282</name>
</gene>
<name>B5XSA7_KLEV3</name>
<dbReference type="KEGG" id="kpe:KPK_3282"/>
<feature type="compositionally biased region" description="Basic and acidic residues" evidence="1">
    <location>
        <begin position="31"/>
        <end position="43"/>
    </location>
</feature>
<protein>
    <submittedName>
        <fullName evidence="2">Uncharacterized protein</fullName>
    </submittedName>
</protein>
<evidence type="ECO:0000256" key="1">
    <source>
        <dbReference type="SAM" id="MobiDB-lite"/>
    </source>
</evidence>
<reference evidence="2 3" key="1">
    <citation type="journal article" date="2008" name="PLoS Genet.">
        <title>Complete genome sequence of the N2-fixing broad host range endophyte Klebsiella pneumoniae 342 and virulence predictions verified in mice.</title>
        <authorList>
            <person name="Fouts D.E."/>
            <person name="Tyler H.L."/>
            <person name="DeBoy R.T."/>
            <person name="Daugherty S."/>
            <person name="Ren Q."/>
            <person name="Badger J.H."/>
            <person name="Durkin A.S."/>
            <person name="Huot H."/>
            <person name="Shrivastava S."/>
            <person name="Kothari S."/>
            <person name="Dodson R.J."/>
            <person name="Mohamoud Y."/>
            <person name="Khouri H."/>
            <person name="Roesch L.F."/>
            <person name="Krogfelt K.A."/>
            <person name="Struve C."/>
            <person name="Triplett E.W."/>
            <person name="Methe B.A."/>
        </authorList>
    </citation>
    <scope>NUCLEOTIDE SEQUENCE [LARGE SCALE GENOMIC DNA]</scope>
    <source>
        <strain evidence="2 3">342</strain>
    </source>
</reference>
<dbReference type="BioCyc" id="KPNE507522:GI0B-3267-MONOMER"/>